<gene>
    <name evidence="2" type="ORF">CKO28_21210</name>
</gene>
<sequence length="338" mass="38139">MTTGIAEIERAMERLSLDQLQRLVTSAQTALDKREADALVEGRVQGAPACPHCLNEKAMRWGATRGGLQRWRCGSCAKTFTKATGTALAHVRKRSEMAIVAQDMVSAKPSACRALAGRLGVDKMTVWRWRLRMLEAVRGYGHDALAGLVEADETFFRESRKGSREWARHADDPQQYPEPPRPRWRDYERHGLKLPRGLSRWQIPVLVLRDRHGATAAERLQALRYRYFETALDGSLAGDAVLCSDGAAVYRRYGRARSRRVEQVNTKAGIRVRDGVFHIQNANAFHARFQDFMRPFRGPATKNIALYTGWMVYRDARQARGPAEDPRNPLMARLLAAG</sequence>
<organism evidence="2 3">
    <name type="scientific">Rhodovibrio sodomensis</name>
    <dbReference type="NCBI Taxonomy" id="1088"/>
    <lineage>
        <taxon>Bacteria</taxon>
        <taxon>Pseudomonadati</taxon>
        <taxon>Pseudomonadota</taxon>
        <taxon>Alphaproteobacteria</taxon>
        <taxon>Rhodospirillales</taxon>
        <taxon>Rhodovibrionaceae</taxon>
        <taxon>Rhodovibrio</taxon>
    </lineage>
</organism>
<evidence type="ECO:0000313" key="2">
    <source>
        <dbReference type="EMBL" id="MBK1670544.1"/>
    </source>
</evidence>
<dbReference type="NCBIfam" id="NF033547">
    <property type="entry name" value="transpos_IS1595"/>
    <property type="match status" value="1"/>
</dbReference>
<accession>A0ABS1DK12</accession>
<dbReference type="RefSeq" id="WP_200342908.1">
    <property type="nucleotide sequence ID" value="NZ_NRRL01000099.1"/>
</dbReference>
<name>A0ABS1DK12_9PROT</name>
<protein>
    <recommendedName>
        <fullName evidence="1">ISXO2-like transposase domain-containing protein</fullName>
    </recommendedName>
</protein>
<dbReference type="SMART" id="SM01126">
    <property type="entry name" value="DDE_Tnp_IS1595"/>
    <property type="match status" value="1"/>
</dbReference>
<dbReference type="EMBL" id="NRRL01000099">
    <property type="protein sequence ID" value="MBK1670544.1"/>
    <property type="molecule type" value="Genomic_DNA"/>
</dbReference>
<dbReference type="Proteomes" id="UP001296873">
    <property type="component" value="Unassembled WGS sequence"/>
</dbReference>
<comment type="caution">
    <text evidence="2">The sequence shown here is derived from an EMBL/GenBank/DDBJ whole genome shotgun (WGS) entry which is preliminary data.</text>
</comment>
<feature type="domain" description="ISXO2-like transposase" evidence="1">
    <location>
        <begin position="144"/>
        <end position="316"/>
    </location>
</feature>
<keyword evidence="3" id="KW-1185">Reference proteome</keyword>
<reference evidence="2 3" key="1">
    <citation type="journal article" date="2020" name="Microorganisms">
        <title>Osmotic Adaptation and Compatible Solute Biosynthesis of Phototrophic Bacteria as Revealed from Genome Analyses.</title>
        <authorList>
            <person name="Imhoff J.F."/>
            <person name="Rahn T."/>
            <person name="Kunzel S."/>
            <person name="Keller A."/>
            <person name="Neulinger S.C."/>
        </authorList>
    </citation>
    <scope>NUCLEOTIDE SEQUENCE [LARGE SCALE GENOMIC DNA]</scope>
    <source>
        <strain evidence="2 3">DSM 9895</strain>
    </source>
</reference>
<evidence type="ECO:0000259" key="1">
    <source>
        <dbReference type="SMART" id="SM01126"/>
    </source>
</evidence>
<dbReference type="InterPro" id="IPR024445">
    <property type="entry name" value="Tnp_ISXO2-like"/>
</dbReference>
<proteinExistence type="predicted"/>
<evidence type="ECO:0000313" key="3">
    <source>
        <dbReference type="Proteomes" id="UP001296873"/>
    </source>
</evidence>